<evidence type="ECO:0000313" key="2">
    <source>
        <dbReference type="Proteomes" id="UP000692954"/>
    </source>
</evidence>
<comment type="caution">
    <text evidence="1">The sequence shown here is derived from an EMBL/GenBank/DDBJ whole genome shotgun (WGS) entry which is preliminary data.</text>
</comment>
<dbReference type="Proteomes" id="UP000692954">
    <property type="component" value="Unassembled WGS sequence"/>
</dbReference>
<accession>A0A8S1RMU7</accession>
<gene>
    <name evidence="1" type="ORF">PSON_ATCC_30995.1.T2310019</name>
</gene>
<proteinExistence type="predicted"/>
<reference evidence="1" key="1">
    <citation type="submission" date="2021-01" db="EMBL/GenBank/DDBJ databases">
        <authorList>
            <consortium name="Genoscope - CEA"/>
            <person name="William W."/>
        </authorList>
    </citation>
    <scope>NUCLEOTIDE SEQUENCE</scope>
</reference>
<organism evidence="1 2">
    <name type="scientific">Paramecium sonneborni</name>
    <dbReference type="NCBI Taxonomy" id="65129"/>
    <lineage>
        <taxon>Eukaryota</taxon>
        <taxon>Sar</taxon>
        <taxon>Alveolata</taxon>
        <taxon>Ciliophora</taxon>
        <taxon>Intramacronucleata</taxon>
        <taxon>Oligohymenophorea</taxon>
        <taxon>Peniculida</taxon>
        <taxon>Parameciidae</taxon>
        <taxon>Paramecium</taxon>
    </lineage>
</organism>
<keyword evidence="2" id="KW-1185">Reference proteome</keyword>
<protein>
    <submittedName>
        <fullName evidence="1">Uncharacterized protein</fullName>
    </submittedName>
</protein>
<name>A0A8S1RMU7_9CILI</name>
<dbReference type="EMBL" id="CAJJDN010000231">
    <property type="protein sequence ID" value="CAD8129588.1"/>
    <property type="molecule type" value="Genomic_DNA"/>
</dbReference>
<evidence type="ECO:0000313" key="1">
    <source>
        <dbReference type="EMBL" id="CAD8129588.1"/>
    </source>
</evidence>
<dbReference type="AlphaFoldDB" id="A0A8S1RMU7"/>
<sequence length="238" mass="28815">MKEFDDAFSKCDEFDQRNLGIVIGMILLGRIEFFNLHQQMVLEVEFQECSEVIRQEREQKIIYKRNKISKRLIFMIQEQKLQQMKYNYNLNLQRFVIDKILTEIKVALNFRYDAIINQTQFQKLLEKTIVLLNQDLCSIEIKFIIINITIVYKIKIFIQQENKLINEYSHYKNLLEISVLKGIEMLQKQLALYLKINYLIINYLKQLKRLQKSFIQLKLFYYLINSLIHKRVSIIQKC</sequence>